<keyword evidence="6" id="KW-0975">Bacterial flagellum</keyword>
<organism evidence="8 9">
    <name type="scientific">Escherichia coli</name>
    <dbReference type="NCBI Taxonomy" id="562"/>
    <lineage>
        <taxon>Bacteria</taxon>
        <taxon>Pseudomonadati</taxon>
        <taxon>Pseudomonadota</taxon>
        <taxon>Gammaproteobacteria</taxon>
        <taxon>Enterobacterales</taxon>
        <taxon>Enterobacteriaceae</taxon>
        <taxon>Escherichia</taxon>
    </lineage>
</organism>
<evidence type="ECO:0000256" key="7">
    <source>
        <dbReference type="SAM" id="SignalP"/>
    </source>
</evidence>
<dbReference type="Pfam" id="PF02119">
    <property type="entry name" value="FlgI"/>
    <property type="match status" value="1"/>
</dbReference>
<dbReference type="EMBL" id="SCJN01000835">
    <property type="protein sequence ID" value="RXC89082.1"/>
    <property type="molecule type" value="Genomic_DNA"/>
</dbReference>
<evidence type="ECO:0000256" key="4">
    <source>
        <dbReference type="ARBA" id="ARBA00011439"/>
    </source>
</evidence>
<dbReference type="GO" id="GO:0030288">
    <property type="term" value="C:outer membrane-bounded periplasmic space"/>
    <property type="evidence" value="ECO:0007669"/>
    <property type="project" value="InterPro"/>
</dbReference>
<sequence>MQNWIKAAAIAVSLTLPGVALAQSLESLVNVQGVRENQLVGYSLVVGLDGTGDKNQVKFTNQTITNML</sequence>
<comment type="caution">
    <text evidence="8">The sequence shown here is derived from an EMBL/GenBank/DDBJ whole genome shotgun (WGS) entry which is preliminary data.</text>
</comment>
<comment type="similarity">
    <text evidence="3">Belongs to the FlgI family.</text>
</comment>
<keyword evidence="8" id="KW-0966">Cell projection</keyword>
<comment type="function">
    <text evidence="1">Assembles around the rod to form the L-ring and probably protects the motor/basal body from shearing forces during rotation.</text>
</comment>
<dbReference type="Proteomes" id="UP000288730">
    <property type="component" value="Unassembled WGS sequence"/>
</dbReference>
<dbReference type="AlphaFoldDB" id="A0A444R2T6"/>
<dbReference type="PANTHER" id="PTHR30381:SF0">
    <property type="entry name" value="FLAGELLAR P-RING PROTEIN"/>
    <property type="match status" value="1"/>
</dbReference>
<keyword evidence="8" id="KW-0969">Cilium</keyword>
<dbReference type="GO" id="GO:0071973">
    <property type="term" value="P:bacterial-type flagellum-dependent cell motility"/>
    <property type="evidence" value="ECO:0007669"/>
    <property type="project" value="InterPro"/>
</dbReference>
<gene>
    <name evidence="8" type="ORF">EPS76_31210</name>
</gene>
<keyword evidence="8" id="KW-0282">Flagellum</keyword>
<dbReference type="GO" id="GO:0009428">
    <property type="term" value="C:bacterial-type flagellum basal body, distal rod, P ring"/>
    <property type="evidence" value="ECO:0007669"/>
    <property type="project" value="InterPro"/>
</dbReference>
<evidence type="ECO:0000256" key="5">
    <source>
        <dbReference type="ARBA" id="ARBA00022729"/>
    </source>
</evidence>
<dbReference type="PANTHER" id="PTHR30381">
    <property type="entry name" value="FLAGELLAR P-RING PERIPLASMIC PROTEIN FLGI"/>
    <property type="match status" value="1"/>
</dbReference>
<evidence type="ECO:0000256" key="2">
    <source>
        <dbReference type="ARBA" id="ARBA00004117"/>
    </source>
</evidence>
<name>A0A444R2T6_ECOLX</name>
<dbReference type="GO" id="GO:0005198">
    <property type="term" value="F:structural molecule activity"/>
    <property type="evidence" value="ECO:0007669"/>
    <property type="project" value="InterPro"/>
</dbReference>
<feature type="chain" id="PRO_5018998678" evidence="7">
    <location>
        <begin position="23"/>
        <end position="68"/>
    </location>
</feature>
<protein>
    <submittedName>
        <fullName evidence="8">Flagellar biosynthesis protein FlgI</fullName>
    </submittedName>
</protein>
<evidence type="ECO:0000313" key="8">
    <source>
        <dbReference type="EMBL" id="RXC89082.1"/>
    </source>
</evidence>
<accession>A0A444R2T6</accession>
<evidence type="ECO:0000313" key="9">
    <source>
        <dbReference type="Proteomes" id="UP000288730"/>
    </source>
</evidence>
<keyword evidence="5 7" id="KW-0732">Signal</keyword>
<comment type="subunit">
    <text evidence="4">The basal body constitutes a major portion of the flagellar organelle and consists of four rings (L,P,S, and M) mounted on a central rod.</text>
</comment>
<comment type="subcellular location">
    <subcellularLocation>
        <location evidence="2">Bacterial flagellum basal body</location>
    </subcellularLocation>
</comment>
<evidence type="ECO:0000256" key="1">
    <source>
        <dbReference type="ARBA" id="ARBA00002591"/>
    </source>
</evidence>
<feature type="non-terminal residue" evidence="8">
    <location>
        <position position="68"/>
    </location>
</feature>
<reference evidence="8 9" key="1">
    <citation type="submission" date="2019-01" db="EMBL/GenBank/DDBJ databases">
        <title>Genomic analysis of febrile catheter-associated UTI E. coli isolates.</title>
        <authorList>
            <person name="Potter R."/>
            <person name="Zou Z."/>
            <person name="Henderson J."/>
            <person name="Dantas G."/>
        </authorList>
    </citation>
    <scope>NUCLEOTIDE SEQUENCE [LARGE SCALE GENOMIC DNA]</scope>
    <source>
        <strain evidence="8 9">29_CAASB</strain>
    </source>
</reference>
<evidence type="ECO:0000256" key="6">
    <source>
        <dbReference type="ARBA" id="ARBA00023143"/>
    </source>
</evidence>
<proteinExistence type="inferred from homology"/>
<evidence type="ECO:0000256" key="3">
    <source>
        <dbReference type="ARBA" id="ARBA00008994"/>
    </source>
</evidence>
<feature type="signal peptide" evidence="7">
    <location>
        <begin position="1"/>
        <end position="22"/>
    </location>
</feature>
<dbReference type="PRINTS" id="PR01010">
    <property type="entry name" value="FLGPRINGFLGI"/>
</dbReference>
<dbReference type="InterPro" id="IPR001782">
    <property type="entry name" value="Flag_FlgI"/>
</dbReference>